<dbReference type="InterPro" id="IPR029063">
    <property type="entry name" value="SAM-dependent_MTases_sf"/>
</dbReference>
<protein>
    <recommendedName>
        <fullName evidence="3">Small RNA 2'-O-methyltransferase</fullName>
        <ecNumber evidence="11">2.1.1.386</ecNumber>
    </recommendedName>
</protein>
<dbReference type="GO" id="GO:0005737">
    <property type="term" value="C:cytoplasm"/>
    <property type="evidence" value="ECO:0007669"/>
    <property type="project" value="TreeGrafter"/>
</dbReference>
<dbReference type="InterPro" id="IPR040813">
    <property type="entry name" value="Hen1_Lam_C"/>
</dbReference>
<evidence type="ECO:0000313" key="16">
    <source>
        <dbReference type="EMBL" id="MBX54639.1"/>
    </source>
</evidence>
<evidence type="ECO:0000259" key="13">
    <source>
        <dbReference type="Pfam" id="PF17842"/>
    </source>
</evidence>
<name>A0A2P2PIZ8_RHIMU</name>
<accession>A0A2P2PIZ8</accession>
<dbReference type="PANTHER" id="PTHR21404">
    <property type="entry name" value="HEN1"/>
    <property type="match status" value="1"/>
</dbReference>
<evidence type="ECO:0000256" key="1">
    <source>
        <dbReference type="ARBA" id="ARBA00001946"/>
    </source>
</evidence>
<dbReference type="GO" id="GO:0001510">
    <property type="term" value="P:RNA methylation"/>
    <property type="evidence" value="ECO:0007669"/>
    <property type="project" value="InterPro"/>
</dbReference>
<evidence type="ECO:0000256" key="2">
    <source>
        <dbReference type="ARBA" id="ARBA00009026"/>
    </source>
</evidence>
<evidence type="ECO:0000256" key="5">
    <source>
        <dbReference type="ARBA" id="ARBA00022679"/>
    </source>
</evidence>
<evidence type="ECO:0000256" key="12">
    <source>
        <dbReference type="ARBA" id="ARBA00048418"/>
    </source>
</evidence>
<evidence type="ECO:0000256" key="4">
    <source>
        <dbReference type="ARBA" id="ARBA00022603"/>
    </source>
</evidence>
<dbReference type="Pfam" id="PF24995">
    <property type="entry name" value="DSRM_2"/>
    <property type="match status" value="1"/>
</dbReference>
<feature type="domain" description="HEN1 double-stranded RNA binding" evidence="13">
    <location>
        <begin position="355"/>
        <end position="501"/>
    </location>
</feature>
<evidence type="ECO:0000259" key="15">
    <source>
        <dbReference type="Pfam" id="PF24995"/>
    </source>
</evidence>
<dbReference type="Gene3D" id="3.30.160.20">
    <property type="match status" value="1"/>
</dbReference>
<dbReference type="AlphaFoldDB" id="A0A2P2PIZ8"/>
<dbReference type="InterPro" id="IPR026610">
    <property type="entry name" value="Hen1"/>
</dbReference>
<keyword evidence="4 16" id="KW-0489">Methyltransferase</keyword>
<keyword evidence="9" id="KW-0694">RNA-binding</keyword>
<keyword evidence="7" id="KW-0479">Metal-binding</keyword>
<dbReference type="GO" id="GO:0046872">
    <property type="term" value="F:metal ion binding"/>
    <property type="evidence" value="ECO:0007669"/>
    <property type="project" value="UniProtKB-KW"/>
</dbReference>
<evidence type="ECO:0000256" key="11">
    <source>
        <dbReference type="ARBA" id="ARBA00035025"/>
    </source>
</evidence>
<dbReference type="GO" id="GO:0030422">
    <property type="term" value="P:siRNA processing"/>
    <property type="evidence" value="ECO:0007669"/>
    <property type="project" value="TreeGrafter"/>
</dbReference>
<comment type="cofactor">
    <cofactor evidence="1">
        <name>Mg(2+)</name>
        <dbReference type="ChEBI" id="CHEBI:18420"/>
    </cofactor>
</comment>
<dbReference type="PANTHER" id="PTHR21404:SF3">
    <property type="entry name" value="SMALL RNA 2'-O-METHYLTRANSFERASE"/>
    <property type="match status" value="1"/>
</dbReference>
<evidence type="ECO:0000259" key="14">
    <source>
        <dbReference type="Pfam" id="PF18441"/>
    </source>
</evidence>
<comment type="similarity">
    <text evidence="2">Belongs to the methyltransferase superfamily. HEN1 family.</text>
</comment>
<keyword evidence="6" id="KW-0949">S-adenosyl-L-methionine</keyword>
<dbReference type="Pfam" id="PF17842">
    <property type="entry name" value="dsRBD2"/>
    <property type="match status" value="1"/>
</dbReference>
<keyword evidence="10" id="KW-0943">RNA-mediated gene silencing</keyword>
<sequence length="766" mass="84689">MGTRGSPVVAVKKTSFTPKAIIYQKFGTKACYEVEEVQEPTQNGCPGLAIPQKGPSLYRCKLELPEFVVVSETFKKKKDAEQSAADKALKQLGIHPPADNPTEQELWQSLSDRITYLFSDEPLSGHLRAALWRDGDLCGSVPVSVIAACDAKLNRICKLLDPKVESNPFLALSFVMRAAASSPESVVTPKGQLSLQIQNRYPSDVMELSDNKPSCSLESLRVQGIHIPSSLDKPIEVVTLDVSSAGYYLDVIAQKLGVLDASRILLSRTIGKASSETRLYFAAPESCILDMPSDHANEKYHLEESLNARATYFCGQSVHGNAIMASIGYTWRSKDLIHEDISLQSYHRMLIGKIPNGSYKLSRKAILAAELPTVFTTKTNWRGPFPREILYSFCRQHWLSEPIFSAISVPLKQSCKFSGSHKKLNVAGAAEQESKYANGRDTVAGDGKSLEPGSTFRCDIKIFSKFQELIIECSPRESYKKQSDATHNTCLKVLSWLNAFFLDPDMPEKLNHCANVLNIQFYNETFLKEFVLCPSVNRTKGGNYHESANLKMMEPLNIKGLDSGVYASSGSLSCVSYTIDLVTENVKELLETNDVFEFEMGTGSVISPLETVVTQMSVGQSACFNLDLPWQEFILAAAEDSGRILPLLSMNDCHLRCSVTLLRITEPPEERMEQALFNPPLSKQRVEYALQQIRKSSATSLVDFGCGSGSLLDSLLNYPTSLETIVGVDISQKGLSRAAKDHTTQDSLLSIKGYFLAWCESILYTS</sequence>
<dbReference type="SUPFAM" id="SSF54768">
    <property type="entry name" value="dsRNA-binding domain-like"/>
    <property type="match status" value="1"/>
</dbReference>
<dbReference type="Gene3D" id="3.40.50.150">
    <property type="entry name" value="Vaccinia Virus protein VP39"/>
    <property type="match status" value="1"/>
</dbReference>
<dbReference type="GO" id="GO:0005634">
    <property type="term" value="C:nucleus"/>
    <property type="evidence" value="ECO:0007669"/>
    <property type="project" value="TreeGrafter"/>
</dbReference>
<feature type="domain" description="dsRNA binding" evidence="15">
    <location>
        <begin position="23"/>
        <end position="93"/>
    </location>
</feature>
<dbReference type="SUPFAM" id="SSF53335">
    <property type="entry name" value="S-adenosyl-L-methionine-dependent methyltransferases"/>
    <property type="match status" value="1"/>
</dbReference>
<dbReference type="Pfam" id="PF21224">
    <property type="entry name" value="Hen1_LCD"/>
    <property type="match status" value="1"/>
</dbReference>
<evidence type="ECO:0000256" key="7">
    <source>
        <dbReference type="ARBA" id="ARBA00022723"/>
    </source>
</evidence>
<comment type="catalytic activity">
    <reaction evidence="12">
        <text>small RNA 3'-end nucleotide + S-adenosyl-L-methionine = small RNA 3'-end 2'-O-methylnucleotide + S-adenosyl-L-homocysteine + H(+)</text>
        <dbReference type="Rhea" id="RHEA:37887"/>
        <dbReference type="Rhea" id="RHEA-COMP:10415"/>
        <dbReference type="Rhea" id="RHEA-COMP:10416"/>
        <dbReference type="ChEBI" id="CHEBI:15378"/>
        <dbReference type="ChEBI" id="CHEBI:57856"/>
        <dbReference type="ChEBI" id="CHEBI:59789"/>
        <dbReference type="ChEBI" id="CHEBI:74896"/>
        <dbReference type="ChEBI" id="CHEBI:74898"/>
        <dbReference type="EC" id="2.1.1.386"/>
    </reaction>
</comment>
<dbReference type="InterPro" id="IPR040870">
    <property type="entry name" value="HEN1_dsRBD2"/>
</dbReference>
<reference evidence="16" key="1">
    <citation type="submission" date="2018-02" db="EMBL/GenBank/DDBJ databases">
        <title>Rhizophora mucronata_Transcriptome.</title>
        <authorList>
            <person name="Meera S.P."/>
            <person name="Sreeshan A."/>
            <person name="Augustine A."/>
        </authorList>
    </citation>
    <scope>NUCLEOTIDE SEQUENCE</scope>
    <source>
        <tissue evidence="16">Leaf</tissue>
    </source>
</reference>
<organism evidence="16">
    <name type="scientific">Rhizophora mucronata</name>
    <name type="common">Asiatic mangrove</name>
    <dbReference type="NCBI Taxonomy" id="61149"/>
    <lineage>
        <taxon>Eukaryota</taxon>
        <taxon>Viridiplantae</taxon>
        <taxon>Streptophyta</taxon>
        <taxon>Embryophyta</taxon>
        <taxon>Tracheophyta</taxon>
        <taxon>Spermatophyta</taxon>
        <taxon>Magnoliopsida</taxon>
        <taxon>eudicotyledons</taxon>
        <taxon>Gunneridae</taxon>
        <taxon>Pentapetalae</taxon>
        <taxon>rosids</taxon>
        <taxon>fabids</taxon>
        <taxon>Malpighiales</taxon>
        <taxon>Rhizophoraceae</taxon>
        <taxon>Rhizophora</taxon>
    </lineage>
</organism>
<dbReference type="GO" id="GO:0090486">
    <property type="term" value="F:small RNA 2'-O-methyltransferase activity"/>
    <property type="evidence" value="ECO:0007669"/>
    <property type="project" value="UniProtKB-EC"/>
</dbReference>
<evidence type="ECO:0000256" key="8">
    <source>
        <dbReference type="ARBA" id="ARBA00022842"/>
    </source>
</evidence>
<evidence type="ECO:0000256" key="10">
    <source>
        <dbReference type="ARBA" id="ARBA00023158"/>
    </source>
</evidence>
<feature type="domain" description="Small RNA 2'-O-methyltransferase Hen1 La-motif C-terminal" evidence="14">
    <location>
        <begin position="221"/>
        <end position="353"/>
    </location>
</feature>
<dbReference type="EC" id="2.1.1.386" evidence="11"/>
<keyword evidence="5 16" id="KW-0808">Transferase</keyword>
<dbReference type="InterPro" id="IPR056755">
    <property type="entry name" value="DSRM_2"/>
</dbReference>
<proteinExistence type="inferred from homology"/>
<evidence type="ECO:0000256" key="3">
    <source>
        <dbReference type="ARBA" id="ARBA00021330"/>
    </source>
</evidence>
<evidence type="ECO:0000256" key="9">
    <source>
        <dbReference type="ARBA" id="ARBA00022884"/>
    </source>
</evidence>
<keyword evidence="8" id="KW-0460">Magnesium</keyword>
<dbReference type="Pfam" id="PF18441">
    <property type="entry name" value="Hen1_Lam_C"/>
    <property type="match status" value="1"/>
</dbReference>
<dbReference type="EMBL" id="GGEC01074155">
    <property type="protein sequence ID" value="MBX54639.1"/>
    <property type="molecule type" value="Transcribed_RNA"/>
</dbReference>
<dbReference type="GO" id="GO:0003723">
    <property type="term" value="F:RNA binding"/>
    <property type="evidence" value="ECO:0007669"/>
    <property type="project" value="UniProtKB-KW"/>
</dbReference>
<evidence type="ECO:0000256" key="6">
    <source>
        <dbReference type="ARBA" id="ARBA00022691"/>
    </source>
</evidence>